<dbReference type="PANTHER" id="PTHR33744">
    <property type="entry name" value="CARBOHYDRATE DIACID REGULATOR"/>
    <property type="match status" value="1"/>
</dbReference>
<reference evidence="2" key="1">
    <citation type="submission" date="2020-10" db="EMBL/GenBank/DDBJ databases">
        <authorList>
            <person name="Gilroy R."/>
        </authorList>
    </citation>
    <scope>NUCLEOTIDE SEQUENCE</scope>
    <source>
        <strain evidence="2">ChiGjej1B1-2707</strain>
    </source>
</reference>
<feature type="domain" description="PucR C-terminal helix-turn-helix" evidence="1">
    <location>
        <begin position="454"/>
        <end position="514"/>
    </location>
</feature>
<evidence type="ECO:0000313" key="2">
    <source>
        <dbReference type="EMBL" id="HIR00806.1"/>
    </source>
</evidence>
<name>A0A9D1A0U0_9ACTN</name>
<dbReference type="Gene3D" id="1.10.10.2840">
    <property type="entry name" value="PucR C-terminal helix-turn-helix domain"/>
    <property type="match status" value="1"/>
</dbReference>
<comment type="caution">
    <text evidence="2">The sequence shown here is derived from an EMBL/GenBank/DDBJ whole genome shotgun (WGS) entry which is preliminary data.</text>
</comment>
<evidence type="ECO:0000259" key="1">
    <source>
        <dbReference type="Pfam" id="PF13556"/>
    </source>
</evidence>
<dbReference type="InterPro" id="IPR042070">
    <property type="entry name" value="PucR_C-HTH_sf"/>
</dbReference>
<organism evidence="2 3">
    <name type="scientific">Candidatus Aveggerthella stercoripullorum</name>
    <dbReference type="NCBI Taxonomy" id="2840688"/>
    <lineage>
        <taxon>Bacteria</taxon>
        <taxon>Bacillati</taxon>
        <taxon>Actinomycetota</taxon>
        <taxon>Coriobacteriia</taxon>
        <taxon>Eggerthellales</taxon>
        <taxon>Eggerthellaceae</taxon>
        <taxon>Eggerthellaceae incertae sedis</taxon>
        <taxon>Candidatus Aveggerthella</taxon>
    </lineage>
</organism>
<dbReference type="PANTHER" id="PTHR33744:SF1">
    <property type="entry name" value="DNA-BINDING TRANSCRIPTIONAL ACTIVATOR ADER"/>
    <property type="match status" value="1"/>
</dbReference>
<dbReference type="EMBL" id="DVGB01000006">
    <property type="protein sequence ID" value="HIR00806.1"/>
    <property type="molecule type" value="Genomic_DNA"/>
</dbReference>
<protein>
    <submittedName>
        <fullName evidence="2">Helix-turn-helix domain-containing protein</fullName>
    </submittedName>
</protein>
<reference evidence="2" key="2">
    <citation type="journal article" date="2021" name="PeerJ">
        <title>Extensive microbial diversity within the chicken gut microbiome revealed by metagenomics and culture.</title>
        <authorList>
            <person name="Gilroy R."/>
            <person name="Ravi A."/>
            <person name="Getino M."/>
            <person name="Pursley I."/>
            <person name="Horton D.L."/>
            <person name="Alikhan N.F."/>
            <person name="Baker D."/>
            <person name="Gharbi K."/>
            <person name="Hall N."/>
            <person name="Watson M."/>
            <person name="Adriaenssens E.M."/>
            <person name="Foster-Nyarko E."/>
            <person name="Jarju S."/>
            <person name="Secka A."/>
            <person name="Antonio M."/>
            <person name="Oren A."/>
            <person name="Chaudhuri R.R."/>
            <person name="La Ragione R."/>
            <person name="Hildebrand F."/>
            <person name="Pallen M.J."/>
        </authorList>
    </citation>
    <scope>NUCLEOTIDE SEQUENCE</scope>
    <source>
        <strain evidence="2">ChiGjej1B1-2707</strain>
    </source>
</reference>
<proteinExistence type="predicted"/>
<dbReference type="Proteomes" id="UP000824261">
    <property type="component" value="Unassembled WGS sequence"/>
</dbReference>
<dbReference type="InterPro" id="IPR051448">
    <property type="entry name" value="CdaR-like_regulators"/>
</dbReference>
<dbReference type="AlphaFoldDB" id="A0A9D1A0U0"/>
<gene>
    <name evidence="2" type="ORF">IAA69_00790</name>
</gene>
<accession>A0A9D1A0U0</accession>
<evidence type="ECO:0000313" key="3">
    <source>
        <dbReference type="Proteomes" id="UP000824261"/>
    </source>
</evidence>
<dbReference type="InterPro" id="IPR025736">
    <property type="entry name" value="PucR_C-HTH_dom"/>
</dbReference>
<dbReference type="Pfam" id="PF13556">
    <property type="entry name" value="HTH_30"/>
    <property type="match status" value="1"/>
</dbReference>
<sequence length="526" mass="58813">MNFNLSLVADCLGDIHRDATVHRCFKRALELDFERVVAYTGQERLKERCLYIMDAGAYADLPVEWAEPGAGLLVVGKRREQRAFVPTIFFDGGASVEDLLQNVQEMRTWLADWERDVLLAMVGRISLKKAFDVLARAFKNPLMLSDSALCFVLTAGHLPEDFYDRLWTPAIETGVCPVELYREAWTSVDANAFSRADVCRVEGSSTGHTYLFRNLIVDGHVHGLVETVDANVPLCDSDEVLLEHAGRLLEAAVARQAFSEIAVDANDPLCEAVKGATVRDAVLRYGLRMRGWAMDDAYYVTYVEHLTKSEAQEEWRRQTQRRFELSYPMASVFADGDGCVMIAREKDYPFENLRARFELGTTQVDDAQFQAGVSAVQGDFRNLAIAAEQARSAFARVRGRHGGVIGRTLTCFFDDSYCADVADCLRFEEGPAWLAPRTVAELARSDAEEGTDYVATVAAYLDHACNANPTAAALFVHRNTLTYRLKRIKALYGLELEHPEESGVDLLRVHLACRLILEGREGREIA</sequence>